<evidence type="ECO:0008006" key="4">
    <source>
        <dbReference type="Google" id="ProtNLM"/>
    </source>
</evidence>
<dbReference type="SUPFAM" id="SSF140453">
    <property type="entry name" value="EsxAB dimer-like"/>
    <property type="match status" value="1"/>
</dbReference>
<feature type="compositionally biased region" description="Gly residues" evidence="1">
    <location>
        <begin position="346"/>
        <end position="375"/>
    </location>
</feature>
<dbReference type="Proteomes" id="UP000763557">
    <property type="component" value="Unassembled WGS sequence"/>
</dbReference>
<evidence type="ECO:0000313" key="3">
    <source>
        <dbReference type="Proteomes" id="UP000763557"/>
    </source>
</evidence>
<reference evidence="2 3" key="1">
    <citation type="submission" date="2020-01" db="EMBL/GenBank/DDBJ databases">
        <title>Kibdelosporangium persica a novel Actinomycetes from a hot desert in Iran.</title>
        <authorList>
            <person name="Safaei N."/>
            <person name="Zaburannyi N."/>
            <person name="Mueller R."/>
            <person name="Wink J."/>
        </authorList>
    </citation>
    <scope>NUCLEOTIDE SEQUENCE [LARGE SCALE GENOMIC DNA]</scope>
    <source>
        <strain evidence="2 3">4NS15</strain>
    </source>
</reference>
<gene>
    <name evidence="2" type="ORF">GC106_17380</name>
</gene>
<organism evidence="2 3">
    <name type="scientific">Kibdelosporangium persicum</name>
    <dbReference type="NCBI Taxonomy" id="2698649"/>
    <lineage>
        <taxon>Bacteria</taxon>
        <taxon>Bacillati</taxon>
        <taxon>Actinomycetota</taxon>
        <taxon>Actinomycetes</taxon>
        <taxon>Pseudonocardiales</taxon>
        <taxon>Pseudonocardiaceae</taxon>
        <taxon>Kibdelosporangium</taxon>
    </lineage>
</organism>
<proteinExistence type="predicted"/>
<keyword evidence="3" id="KW-1185">Reference proteome</keyword>
<dbReference type="EMBL" id="JAAATY010000004">
    <property type="protein sequence ID" value="NRN64532.1"/>
    <property type="molecule type" value="Genomic_DNA"/>
</dbReference>
<comment type="caution">
    <text evidence="2">The sequence shown here is derived from an EMBL/GenBank/DDBJ whole genome shotgun (WGS) entry which is preliminary data.</text>
</comment>
<feature type="region of interest" description="Disordered" evidence="1">
    <location>
        <begin position="318"/>
        <end position="486"/>
    </location>
</feature>
<evidence type="ECO:0000313" key="2">
    <source>
        <dbReference type="EMBL" id="NRN64532.1"/>
    </source>
</evidence>
<sequence>MASDDIVASLKPVSGKDIDSTTELLDTFMWFRDNLSTRTGRFGELYQRWNGHPASRMGARGWSARPWNPDDDRMIDDLGGIDFGPMLGDVERFGNLRAASDEMHGTVKSIRDRLTDAWSGPAADVAVEKLDQLGKASLTFRDTLNQFAAALDAARTTTKDAVTELRTAVRGQIKRFDLSEGVDVRRQQVDRLDIAMAGGPPFGRPYTVEELTRPSTVDLNRGGVGQWWSNETINALDAMCDSYFNAVTSLRKLVGETTTAIANSWTALDEALKRIQATADLDPYGRITPSAAAAAPRIGIHAQSADRVGVTVDGKRYEMDFGRPEPTAPPAPAPPPPAAAAVNPAMGGGPSPSGGGFPGGGAGGAGGGGGGGGPSNVGAATESPLPPGAMAGVQTPTATDTPEGRPAGPVGAAPAGPPGGAAPMGAMPMGAMGAMGGGGQQGSGDQDRQSKWRTQGDLFDDAVDPAVPMVIGDDDPYGPFSPKGQQ</sequence>
<protein>
    <recommendedName>
        <fullName evidence="4">WXG100 family type VII secretion target</fullName>
    </recommendedName>
</protein>
<feature type="compositionally biased region" description="Low complexity" evidence="1">
    <location>
        <begin position="421"/>
        <end position="432"/>
    </location>
</feature>
<feature type="compositionally biased region" description="Pro residues" evidence="1">
    <location>
        <begin position="326"/>
        <end position="338"/>
    </location>
</feature>
<accession>A0ABX2F0Q3</accession>
<dbReference type="RefSeq" id="WP_173126820.1">
    <property type="nucleotide sequence ID" value="NZ_JAAATY010000004.1"/>
</dbReference>
<evidence type="ECO:0000256" key="1">
    <source>
        <dbReference type="SAM" id="MobiDB-lite"/>
    </source>
</evidence>
<feature type="compositionally biased region" description="Gly residues" evidence="1">
    <location>
        <begin position="433"/>
        <end position="442"/>
    </location>
</feature>
<dbReference type="InterPro" id="IPR036689">
    <property type="entry name" value="ESAT-6-like_sf"/>
</dbReference>
<name>A0ABX2F0Q3_9PSEU</name>